<sequence length="149" mass="16833">MRPKTEFGFTLLEVLMALAIISILAVVAIPYYQDYRTRVKVAGEFGLVEPVKQRVTEEYFLTGDWPVDNESAMVGPFDRYKGNYLKAIIVENKPQPGAVKLIYDSSKLPALGDNNTIVFYPRTENGGGSVSWKCDEGNMVDDYRPRQCR</sequence>
<proteinExistence type="inferred from homology"/>
<dbReference type="NCBIfam" id="TIGR02532">
    <property type="entry name" value="IV_pilin_GFxxxE"/>
    <property type="match status" value="1"/>
</dbReference>
<dbReference type="SUPFAM" id="SSF54523">
    <property type="entry name" value="Pili subunits"/>
    <property type="match status" value="1"/>
</dbReference>
<keyword evidence="3" id="KW-1133">Transmembrane helix</keyword>
<organism evidence="4 5">
    <name type="scientific">Candidatus Tenderia electrophaga</name>
    <dbReference type="NCBI Taxonomy" id="1748243"/>
    <lineage>
        <taxon>Bacteria</taxon>
        <taxon>Pseudomonadati</taxon>
        <taxon>Pseudomonadota</taxon>
        <taxon>Gammaproteobacteria</taxon>
        <taxon>Candidatus Tenderiales</taxon>
        <taxon>Candidatus Tenderiaceae</taxon>
        <taxon>Candidatus Tenderia</taxon>
    </lineage>
</organism>
<keyword evidence="3" id="KW-0812">Transmembrane</keyword>
<reference evidence="4" key="1">
    <citation type="submission" date="2015-10" db="EMBL/GenBank/DDBJ databases">
        <title>Description of Candidatus Tenderia electrophaga gen. nov, sp. nov., an Uncultivated Electroautotroph from a Biocathode Enrichment.</title>
        <authorList>
            <person name="Eddie B.J."/>
            <person name="Malanoski A.P."/>
            <person name="Wang Z."/>
            <person name="Hall R.J."/>
            <person name="Oh S.D."/>
            <person name="Heiner C."/>
            <person name="Lin B."/>
            <person name="Strycharz-Glaven S.M."/>
        </authorList>
    </citation>
    <scope>NUCLEOTIDE SEQUENCE [LARGE SCALE GENOMIC DNA]</scope>
    <source>
        <strain evidence="4">NRL1</strain>
    </source>
</reference>
<dbReference type="InterPro" id="IPR001082">
    <property type="entry name" value="Pilin"/>
</dbReference>
<evidence type="ECO:0000256" key="2">
    <source>
        <dbReference type="ARBA" id="ARBA00022481"/>
    </source>
</evidence>
<keyword evidence="3" id="KW-0472">Membrane</keyword>
<evidence type="ECO:0000313" key="5">
    <source>
        <dbReference type="Proteomes" id="UP000055136"/>
    </source>
</evidence>
<dbReference type="InterPro" id="IPR012902">
    <property type="entry name" value="N_methyl_site"/>
</dbReference>
<dbReference type="GO" id="GO:0007155">
    <property type="term" value="P:cell adhesion"/>
    <property type="evidence" value="ECO:0007669"/>
    <property type="project" value="InterPro"/>
</dbReference>
<dbReference type="InterPro" id="IPR045584">
    <property type="entry name" value="Pilin-like"/>
</dbReference>
<dbReference type="STRING" id="1748243.Tel_04640"/>
<gene>
    <name evidence="4" type="ORF">Tel_04640</name>
</gene>
<evidence type="ECO:0000313" key="4">
    <source>
        <dbReference type="EMBL" id="ALP52492.1"/>
    </source>
</evidence>
<protein>
    <recommendedName>
        <fullName evidence="6">Pilus assembly protein PilA</fullName>
    </recommendedName>
</protein>
<dbReference type="GO" id="GO:0009289">
    <property type="term" value="C:pilus"/>
    <property type="evidence" value="ECO:0007669"/>
    <property type="project" value="InterPro"/>
</dbReference>
<name>A0A0S2TBF5_9GAMM</name>
<dbReference type="Pfam" id="PF07963">
    <property type="entry name" value="N_methyl"/>
    <property type="match status" value="1"/>
</dbReference>
<dbReference type="AlphaFoldDB" id="A0A0S2TBF5"/>
<dbReference type="Proteomes" id="UP000055136">
    <property type="component" value="Chromosome"/>
</dbReference>
<dbReference type="Gene3D" id="3.30.700.10">
    <property type="entry name" value="Glycoprotein, Type 4 Pilin"/>
    <property type="match status" value="1"/>
</dbReference>
<dbReference type="KEGG" id="tee:Tel_04640"/>
<evidence type="ECO:0000256" key="1">
    <source>
        <dbReference type="ARBA" id="ARBA00005233"/>
    </source>
</evidence>
<dbReference type="EMBL" id="CP013099">
    <property type="protein sequence ID" value="ALP52492.1"/>
    <property type="molecule type" value="Genomic_DNA"/>
</dbReference>
<keyword evidence="2" id="KW-0488">Methylation</keyword>
<accession>A0A0S2TBF5</accession>
<evidence type="ECO:0000256" key="3">
    <source>
        <dbReference type="SAM" id="Phobius"/>
    </source>
</evidence>
<feature type="transmembrane region" description="Helical" evidence="3">
    <location>
        <begin position="7"/>
        <end position="32"/>
    </location>
</feature>
<comment type="similarity">
    <text evidence="1">Belongs to the N-Me-Phe pilin family.</text>
</comment>
<evidence type="ECO:0008006" key="6">
    <source>
        <dbReference type="Google" id="ProtNLM"/>
    </source>
</evidence>
<keyword evidence="5" id="KW-1185">Reference proteome</keyword>
<dbReference type="Pfam" id="PF00114">
    <property type="entry name" value="Pilin"/>
    <property type="match status" value="1"/>
</dbReference>